<dbReference type="Proteomes" id="UP000717996">
    <property type="component" value="Unassembled WGS sequence"/>
</dbReference>
<name>A0A9P6Y6C7_RHIOR</name>
<evidence type="ECO:0000313" key="2">
    <source>
        <dbReference type="Proteomes" id="UP000717996"/>
    </source>
</evidence>
<dbReference type="AlphaFoldDB" id="A0A9P6Y6C7"/>
<dbReference type="EMBL" id="JAANIT010001475">
    <property type="protein sequence ID" value="KAG1540126.1"/>
    <property type="molecule type" value="Genomic_DNA"/>
</dbReference>
<reference evidence="1" key="1">
    <citation type="journal article" date="2020" name="Microb. Genom.">
        <title>Genetic diversity of clinical and environmental Mucorales isolates obtained from an investigation of mucormycosis cases among solid organ transplant recipients.</title>
        <authorList>
            <person name="Nguyen M.H."/>
            <person name="Kaul D."/>
            <person name="Muto C."/>
            <person name="Cheng S.J."/>
            <person name="Richter R.A."/>
            <person name="Bruno V.M."/>
            <person name="Liu G."/>
            <person name="Beyhan S."/>
            <person name="Sundermann A.J."/>
            <person name="Mounaud S."/>
            <person name="Pasculle A.W."/>
            <person name="Nierman W.C."/>
            <person name="Driscoll E."/>
            <person name="Cumbie R."/>
            <person name="Clancy C.J."/>
            <person name="Dupont C.L."/>
        </authorList>
    </citation>
    <scope>NUCLEOTIDE SEQUENCE</scope>
    <source>
        <strain evidence="1">GL16</strain>
    </source>
</reference>
<evidence type="ECO:0000313" key="1">
    <source>
        <dbReference type="EMBL" id="KAG1540126.1"/>
    </source>
</evidence>
<sequence length="130" mass="14574">MDPKYLSLSEQDYINEITGKSRSEHTAVLQALVRGIDPGVTDIFTAVDSGFSSLNARIRKASIKEYHHICGLNLATQRRMQHQQYNQEDVRFISKSPTLKTPNLINFSKAASIRLKTIKRSPTAIVGITD</sequence>
<dbReference type="OrthoDB" id="2205523at2759"/>
<organism evidence="1 2">
    <name type="scientific">Rhizopus oryzae</name>
    <name type="common">Mucormycosis agent</name>
    <name type="synonym">Rhizopus arrhizus var. delemar</name>
    <dbReference type="NCBI Taxonomy" id="64495"/>
    <lineage>
        <taxon>Eukaryota</taxon>
        <taxon>Fungi</taxon>
        <taxon>Fungi incertae sedis</taxon>
        <taxon>Mucoromycota</taxon>
        <taxon>Mucoromycotina</taxon>
        <taxon>Mucoromycetes</taxon>
        <taxon>Mucorales</taxon>
        <taxon>Mucorineae</taxon>
        <taxon>Rhizopodaceae</taxon>
        <taxon>Rhizopus</taxon>
    </lineage>
</organism>
<proteinExistence type="predicted"/>
<protein>
    <submittedName>
        <fullName evidence="1">Uncharacterized protein</fullName>
    </submittedName>
</protein>
<accession>A0A9P6Y6C7</accession>
<comment type="caution">
    <text evidence="1">The sequence shown here is derived from an EMBL/GenBank/DDBJ whole genome shotgun (WGS) entry which is preliminary data.</text>
</comment>
<gene>
    <name evidence="1" type="ORF">G6F51_008714</name>
</gene>